<feature type="binding site" evidence="9">
    <location>
        <position position="214"/>
    </location>
    <ligand>
        <name>cob(II)alamin</name>
        <dbReference type="ChEBI" id="CHEBI:16304"/>
    </ligand>
</feature>
<comment type="caution">
    <text evidence="9">Lacks conserved residue(s) required for the propagation of feature annotation.</text>
</comment>
<keyword evidence="8 9" id="KW-0411">Iron-sulfur</keyword>
<feature type="binding site" evidence="9">
    <location>
        <position position="221"/>
    </location>
    <ligand>
        <name>tRNA</name>
        <dbReference type="ChEBI" id="CHEBI:17843"/>
    </ligand>
</feature>
<dbReference type="InterPro" id="IPR017896">
    <property type="entry name" value="4Fe4S_Fe-S-bd"/>
</dbReference>
<keyword evidence="7 9" id="KW-0408">Iron</keyword>
<feature type="binding site" evidence="9">
    <location>
        <position position="212"/>
    </location>
    <ligand>
        <name>[4Fe-4S] cluster</name>
        <dbReference type="ChEBI" id="CHEBI:49883"/>
        <label>2</label>
    </ligand>
</feature>
<dbReference type="GO" id="GO:0005737">
    <property type="term" value="C:cytoplasm"/>
    <property type="evidence" value="ECO:0007669"/>
    <property type="project" value="UniProtKB-SubCell"/>
</dbReference>
<comment type="cofactor">
    <cofactor evidence="9">
        <name>cob(II)alamin</name>
        <dbReference type="ChEBI" id="CHEBI:16304"/>
    </cofactor>
</comment>
<dbReference type="InterPro" id="IPR017900">
    <property type="entry name" value="4Fe4S_Fe_S_CS"/>
</dbReference>
<dbReference type="PANTHER" id="PTHR30002:SF4">
    <property type="entry name" value="EPOXYQUEUOSINE REDUCTASE"/>
    <property type="match status" value="1"/>
</dbReference>
<feature type="binding site" evidence="9">
    <location>
        <position position="189"/>
    </location>
    <ligand>
        <name>[4Fe-4S] cluster</name>
        <dbReference type="ChEBI" id="CHEBI:49883"/>
        <label>1</label>
    </ligand>
</feature>
<keyword evidence="9" id="KW-0170">Cobalt</keyword>
<comment type="cofactor">
    <cofactor evidence="9">
        <name>[4Fe-4S] cluster</name>
        <dbReference type="ChEBI" id="CHEBI:49883"/>
    </cofactor>
    <text evidence="9">Binds 2 [4Fe-4S] clusters per monomer.</text>
</comment>
<keyword evidence="3 9" id="KW-0819">tRNA processing</keyword>
<comment type="function">
    <text evidence="9">Catalyzes the conversion of epoxyqueuosine (oQ) to queuosine (Q), which is a hypermodified base found in the wobble positions of tRNA(Asp), tRNA(Asn), tRNA(His) and tRNA(Tyr).</text>
</comment>
<evidence type="ECO:0000256" key="5">
    <source>
        <dbReference type="ARBA" id="ARBA00022785"/>
    </source>
</evidence>
<comment type="subcellular location">
    <subcellularLocation>
        <location evidence="9">Cytoplasm</location>
    </subcellularLocation>
</comment>
<dbReference type="GO" id="GO:0052693">
    <property type="term" value="F:epoxyqueuosine reductase activity"/>
    <property type="evidence" value="ECO:0007669"/>
    <property type="project" value="UniProtKB-UniRule"/>
</dbReference>
<dbReference type="EMBL" id="SOML01000002">
    <property type="protein sequence ID" value="TFD97794.1"/>
    <property type="molecule type" value="Genomic_DNA"/>
</dbReference>
<keyword evidence="2 9" id="KW-0963">Cytoplasm</keyword>
<comment type="similarity">
    <text evidence="9">Belongs to the QueG family.</text>
</comment>
<dbReference type="OrthoDB" id="9784571at2"/>
<dbReference type="GO" id="GO:0031419">
    <property type="term" value="F:cobalamin binding"/>
    <property type="evidence" value="ECO:0007669"/>
    <property type="project" value="UniProtKB-KW"/>
</dbReference>
<evidence type="ECO:0000256" key="9">
    <source>
        <dbReference type="HAMAP-Rule" id="MF_00916"/>
    </source>
</evidence>
<feature type="binding site" evidence="9">
    <location>
        <position position="192"/>
    </location>
    <ligand>
        <name>[4Fe-4S] cluster</name>
        <dbReference type="ChEBI" id="CHEBI:49883"/>
        <label>1</label>
    </ligand>
</feature>
<feature type="binding site" evidence="9">
    <location>
        <position position="196"/>
    </location>
    <ligand>
        <name>[4Fe-4S] cluster</name>
        <dbReference type="ChEBI" id="CHEBI:49883"/>
        <label>2</label>
    </ligand>
</feature>
<dbReference type="EC" id="1.17.99.6" evidence="9"/>
<dbReference type="PROSITE" id="PS00198">
    <property type="entry name" value="4FE4S_FER_1"/>
    <property type="match status" value="1"/>
</dbReference>
<feature type="binding site" evidence="9">
    <location>
        <position position="156"/>
    </location>
    <ligand>
        <name>cob(II)alamin</name>
        <dbReference type="ChEBI" id="CHEBI:16304"/>
    </ligand>
</feature>
<dbReference type="GO" id="GO:0046872">
    <property type="term" value="F:metal ion binding"/>
    <property type="evidence" value="ECO:0007669"/>
    <property type="project" value="UniProtKB-KW"/>
</dbReference>
<comment type="pathway">
    <text evidence="9">tRNA modification; tRNA-queuosine biosynthesis.</text>
</comment>
<evidence type="ECO:0000256" key="8">
    <source>
        <dbReference type="ARBA" id="ARBA00023014"/>
    </source>
</evidence>
<keyword evidence="9" id="KW-0846">Cobalamin</keyword>
<keyword evidence="5 9" id="KW-0671">Queuosine biosynthesis</keyword>
<comment type="caution">
    <text evidence="11">The sequence shown here is derived from an EMBL/GenBank/DDBJ whole genome shotgun (WGS) entry which is preliminary data.</text>
</comment>
<proteinExistence type="inferred from homology"/>
<feature type="binding site" evidence="9">
    <location>
        <position position="239"/>
    </location>
    <ligand>
        <name>[4Fe-4S] cluster</name>
        <dbReference type="ChEBI" id="CHEBI:49883"/>
        <label>2</label>
    </ligand>
</feature>
<evidence type="ECO:0000256" key="6">
    <source>
        <dbReference type="ARBA" id="ARBA00023002"/>
    </source>
</evidence>
<evidence type="ECO:0000256" key="7">
    <source>
        <dbReference type="ARBA" id="ARBA00023004"/>
    </source>
</evidence>
<feature type="active site" description="Proton donor" evidence="9">
    <location>
        <position position="132"/>
    </location>
</feature>
<evidence type="ECO:0000313" key="12">
    <source>
        <dbReference type="Proteomes" id="UP000297861"/>
    </source>
</evidence>
<dbReference type="SUPFAM" id="SSF46548">
    <property type="entry name" value="alpha-helical ferredoxin"/>
    <property type="match status" value="1"/>
</dbReference>
<dbReference type="UniPathway" id="UPA00392"/>
<comment type="subunit">
    <text evidence="9">Monomer.</text>
</comment>
<feature type="domain" description="4Fe-4S ferredoxin-type" evidence="10">
    <location>
        <begin position="174"/>
        <end position="206"/>
    </location>
</feature>
<evidence type="ECO:0000313" key="11">
    <source>
        <dbReference type="EMBL" id="TFD97794.1"/>
    </source>
</evidence>
<dbReference type="PROSITE" id="PS51379">
    <property type="entry name" value="4FE4S_FER_2"/>
    <property type="match status" value="1"/>
</dbReference>
<keyword evidence="4 9" id="KW-0479">Metal-binding</keyword>
<dbReference type="InterPro" id="IPR013542">
    <property type="entry name" value="QueG_DUF1730"/>
</dbReference>
<dbReference type="InterPro" id="IPR004453">
    <property type="entry name" value="QueG"/>
</dbReference>
<feature type="binding site" evidence="9">
    <location>
        <position position="246"/>
    </location>
    <ligand>
        <name>[4Fe-4S] cluster</name>
        <dbReference type="ChEBI" id="CHEBI:49883"/>
        <label>1</label>
    </ligand>
</feature>
<dbReference type="HAMAP" id="MF_00916">
    <property type="entry name" value="QueG"/>
    <property type="match status" value="1"/>
</dbReference>
<dbReference type="Pfam" id="PF08331">
    <property type="entry name" value="QueG_DUF1730"/>
    <property type="match status" value="1"/>
</dbReference>
<reference evidence="11 12" key="1">
    <citation type="submission" date="2019-03" db="EMBL/GenBank/DDBJ databases">
        <title>San Antonio Military Medical Center submission to MRSN (WRAIR), pending publication.</title>
        <authorList>
            <person name="Blyth D.M."/>
            <person name="Mccarthy S.L."/>
            <person name="Schall S.E."/>
            <person name="Stam J.A."/>
            <person name="Ong A.C."/>
            <person name="Mcgann P.T."/>
        </authorList>
    </citation>
    <scope>NUCLEOTIDE SEQUENCE [LARGE SCALE GENOMIC DNA]</scope>
    <source>
        <strain evidence="11 12">MRSN571793</strain>
    </source>
</reference>
<protein>
    <recommendedName>
        <fullName evidence="9">Epoxyqueuosine reductase</fullName>
        <ecNumber evidence="9">1.17.99.6</ecNumber>
    </recommendedName>
    <alternativeName>
        <fullName evidence="9">Queuosine biosynthesis protein QueG</fullName>
    </alternativeName>
</protein>
<sequence>MSAEISYSDKIKEHALSLGFDACGVCRAEPVENEEKVRLERWIADGYQADMDYLARNTEKRIDPTKLVEGARSIISLALNYYPQERQAEDAPQFAFYAYGKDYHEVMKEKLNQLFDFIKTLVPDVQGRVFSDTAPVMERYWAVKAGLGFIGKNTLLIIPKKGSYFFLGEIMIDRELDYDSPLSLSCGKCTRCLDACPTNALEKPHLLNANKCISYQTIENKGEIAESIKPLLNNRMYGCDICQLVCPWNRYARPHRTEEFNPKAEFLSLDYDSMANMQVEDYQRIFKGSAVKRAKYSGLMRNIKALANNKKL</sequence>
<dbReference type="Gene3D" id="3.30.70.20">
    <property type="match status" value="1"/>
</dbReference>
<dbReference type="GO" id="GO:0008616">
    <property type="term" value="P:tRNA queuosine(34) biosynthetic process"/>
    <property type="evidence" value="ECO:0007669"/>
    <property type="project" value="UniProtKB-UniRule"/>
</dbReference>
<comment type="catalytic activity">
    <reaction evidence="9">
        <text>epoxyqueuosine(34) in tRNA + AH2 = queuosine(34) in tRNA + A + H2O</text>
        <dbReference type="Rhea" id="RHEA:32159"/>
        <dbReference type="Rhea" id="RHEA-COMP:18571"/>
        <dbReference type="Rhea" id="RHEA-COMP:18582"/>
        <dbReference type="ChEBI" id="CHEBI:13193"/>
        <dbReference type="ChEBI" id="CHEBI:15377"/>
        <dbReference type="ChEBI" id="CHEBI:17499"/>
        <dbReference type="ChEBI" id="CHEBI:194431"/>
        <dbReference type="ChEBI" id="CHEBI:194443"/>
        <dbReference type="EC" id="1.17.99.6"/>
    </reaction>
</comment>
<feature type="binding site" evidence="9">
    <location>
        <position position="132"/>
    </location>
    <ligand>
        <name>cob(II)alamin</name>
        <dbReference type="ChEBI" id="CHEBI:16304"/>
    </ligand>
</feature>
<dbReference type="STRING" id="1121485.GCA_000426485_03325"/>
<accession>A0A4Y8L6M0</accession>
<dbReference type="Proteomes" id="UP000297861">
    <property type="component" value="Unassembled WGS sequence"/>
</dbReference>
<keyword evidence="12" id="KW-1185">Reference proteome</keyword>
<feature type="binding site" evidence="9">
    <location>
        <position position="153"/>
    </location>
    <ligand>
        <name>cob(II)alamin</name>
        <dbReference type="ChEBI" id="CHEBI:16304"/>
    </ligand>
</feature>
<evidence type="ECO:0000259" key="10">
    <source>
        <dbReference type="PROSITE" id="PS51379"/>
    </source>
</evidence>
<dbReference type="Pfam" id="PF13484">
    <property type="entry name" value="Fer4_16"/>
    <property type="match status" value="1"/>
</dbReference>
<evidence type="ECO:0000256" key="1">
    <source>
        <dbReference type="ARBA" id="ARBA00022485"/>
    </source>
</evidence>
<dbReference type="RefSeq" id="WP_134435581.1">
    <property type="nucleotide sequence ID" value="NZ_SOML01000002.1"/>
</dbReference>
<dbReference type="NCBIfam" id="TIGR00276">
    <property type="entry name" value="tRNA epoxyqueuosine(34) reductase QueG"/>
    <property type="match status" value="1"/>
</dbReference>
<gene>
    <name evidence="9 11" type="primary">queG</name>
    <name evidence="11" type="ORF">E2605_04025</name>
</gene>
<dbReference type="PANTHER" id="PTHR30002">
    <property type="entry name" value="EPOXYQUEUOSINE REDUCTASE"/>
    <property type="match status" value="1"/>
</dbReference>
<evidence type="ECO:0000256" key="4">
    <source>
        <dbReference type="ARBA" id="ARBA00022723"/>
    </source>
</evidence>
<evidence type="ECO:0000256" key="3">
    <source>
        <dbReference type="ARBA" id="ARBA00022694"/>
    </source>
</evidence>
<feature type="binding site" evidence="9">
    <location>
        <position position="242"/>
    </location>
    <ligand>
        <name>[4Fe-4S] cluster</name>
        <dbReference type="ChEBI" id="CHEBI:49883"/>
        <label>2</label>
    </ligand>
</feature>
<organism evidence="11 12">
    <name type="scientific">Dysgonomonas capnocytophagoides</name>
    <dbReference type="NCBI Taxonomy" id="45254"/>
    <lineage>
        <taxon>Bacteria</taxon>
        <taxon>Pseudomonadati</taxon>
        <taxon>Bacteroidota</taxon>
        <taxon>Bacteroidia</taxon>
        <taxon>Bacteroidales</taxon>
        <taxon>Dysgonomonadaceae</taxon>
        <taxon>Dysgonomonas</taxon>
    </lineage>
</organism>
<name>A0A4Y8L6M0_9BACT</name>
<feature type="binding site" evidence="9">
    <location>
        <position position="186"/>
    </location>
    <ligand>
        <name>[4Fe-4S] cluster</name>
        <dbReference type="ChEBI" id="CHEBI:49883"/>
        <label>1</label>
    </ligand>
</feature>
<dbReference type="GO" id="GO:0051539">
    <property type="term" value="F:4 iron, 4 sulfur cluster binding"/>
    <property type="evidence" value="ECO:0007669"/>
    <property type="project" value="UniProtKB-KW"/>
</dbReference>
<feature type="binding site" evidence="9">
    <location>
        <position position="167"/>
    </location>
    <ligand>
        <name>cob(II)alamin</name>
        <dbReference type="ChEBI" id="CHEBI:16304"/>
    </ligand>
</feature>
<feature type="binding site" evidence="9">
    <location>
        <position position="61"/>
    </location>
    <ligand>
        <name>cob(II)alamin</name>
        <dbReference type="ChEBI" id="CHEBI:16304"/>
    </ligand>
</feature>
<dbReference type="AlphaFoldDB" id="A0A4Y8L6M0"/>
<keyword evidence="6 9" id="KW-0560">Oxidoreductase</keyword>
<feature type="binding site" evidence="9">
    <location>
        <begin position="239"/>
        <end position="240"/>
    </location>
    <ligand>
        <name>cob(II)alamin</name>
        <dbReference type="ChEBI" id="CHEBI:16304"/>
    </ligand>
</feature>
<evidence type="ECO:0000256" key="2">
    <source>
        <dbReference type="ARBA" id="ARBA00022490"/>
    </source>
</evidence>
<keyword evidence="1 9" id="KW-0004">4Fe-4S</keyword>